<sequence length="71" mass="7972">MNSFSSREQLAVDYAELMAVNHHAIDDAFFERLHSEFSDPEIVELGMMIGQFIGVGRLLMALDLEPKTCAL</sequence>
<protein>
    <submittedName>
        <fullName evidence="1">Carboxymuconolactone decarboxylase family protein</fullName>
    </submittedName>
</protein>
<keyword evidence="2" id="KW-1185">Reference proteome</keyword>
<dbReference type="SUPFAM" id="SSF69118">
    <property type="entry name" value="AhpD-like"/>
    <property type="match status" value="1"/>
</dbReference>
<dbReference type="Gene3D" id="1.20.1290.10">
    <property type="entry name" value="AhpD-like"/>
    <property type="match status" value="1"/>
</dbReference>
<evidence type="ECO:0000313" key="1">
    <source>
        <dbReference type="EMBL" id="MCX2980463.1"/>
    </source>
</evidence>
<dbReference type="InterPro" id="IPR029032">
    <property type="entry name" value="AhpD-like"/>
</dbReference>
<comment type="caution">
    <text evidence="1">The sequence shown here is derived from an EMBL/GenBank/DDBJ whole genome shotgun (WGS) entry which is preliminary data.</text>
</comment>
<dbReference type="Proteomes" id="UP001143362">
    <property type="component" value="Unassembled WGS sequence"/>
</dbReference>
<organism evidence="1 2">
    <name type="scientific">Candidatus Litorirhabdus singularis</name>
    <dbReference type="NCBI Taxonomy" id="2518993"/>
    <lineage>
        <taxon>Bacteria</taxon>
        <taxon>Pseudomonadati</taxon>
        <taxon>Pseudomonadota</taxon>
        <taxon>Gammaproteobacteria</taxon>
        <taxon>Cellvibrionales</taxon>
        <taxon>Halieaceae</taxon>
        <taxon>Candidatus Litorirhabdus</taxon>
    </lineage>
</organism>
<reference evidence="1" key="1">
    <citation type="submission" date="2019-02" db="EMBL/GenBank/DDBJ databases">
        <authorList>
            <person name="Li S.-H."/>
        </authorList>
    </citation>
    <scope>NUCLEOTIDE SEQUENCE</scope>
    <source>
        <strain evidence="1">IMCC14734</strain>
    </source>
</reference>
<evidence type="ECO:0000313" key="2">
    <source>
        <dbReference type="Proteomes" id="UP001143362"/>
    </source>
</evidence>
<accession>A0ABT3TDW5</accession>
<dbReference type="RefSeq" id="WP_279244440.1">
    <property type="nucleotide sequence ID" value="NZ_SHNN01000001.1"/>
</dbReference>
<proteinExistence type="predicted"/>
<gene>
    <name evidence="1" type="ORF">EYC98_06195</name>
</gene>
<name>A0ABT3TDW5_9GAMM</name>
<dbReference type="EMBL" id="SHNN01000001">
    <property type="protein sequence ID" value="MCX2980463.1"/>
    <property type="molecule type" value="Genomic_DNA"/>
</dbReference>